<evidence type="ECO:0000313" key="1">
    <source>
        <dbReference type="EMBL" id="KAL2055746.1"/>
    </source>
</evidence>
<name>A0ABR4BFF7_9LECA</name>
<sequence>MLNSEFPVMWSTLTKIYPILNLSAAALLPLQREAGFAQHPPSGPSVNLQPNITIQTANNTSSSENVVSINCDGGRFGGNLNVRSCRTIFNWVSMDEQQITFSQRHSGIPGDLGLPWRVYSNDTTCFIQPVLISGATSGHASQKQIGLAALALYQHCVVRGGVGGVAADIGGDNNLLVVMASYKPNIRCDRSQSPGPPFQSCVNIWSDMDTSQERRIFGHVTDSGVQQELPFDYLAGDARCIANIDIVGRPTMVAWYEIWEAILAIASLCVRGKGKGGKATGLGLSRNIFVEMADENPDMQPPAANISLSNSSFLDTVSAPGAQDSSLESWPNEPYEVSTSLIQSDSSLVTLLGDTSTNVSKSATS</sequence>
<comment type="caution">
    <text evidence="1">The sequence shown here is derived from an EMBL/GenBank/DDBJ whole genome shotgun (WGS) entry which is preliminary data.</text>
</comment>
<reference evidence="1 2" key="1">
    <citation type="submission" date="2024-09" db="EMBL/GenBank/DDBJ databases">
        <title>Rethinking Asexuality: The Enigmatic Case of Functional Sexual Genes in Lepraria (Stereocaulaceae).</title>
        <authorList>
            <person name="Doellman M."/>
            <person name="Sun Y."/>
            <person name="Barcenas-Pena A."/>
            <person name="Lumbsch H.T."/>
            <person name="Grewe F."/>
        </authorList>
    </citation>
    <scope>NUCLEOTIDE SEQUENCE [LARGE SCALE GENOMIC DNA]</scope>
    <source>
        <strain evidence="1 2">Grewe 0041</strain>
    </source>
</reference>
<accession>A0ABR4BFF7</accession>
<keyword evidence="2" id="KW-1185">Reference proteome</keyword>
<dbReference type="Proteomes" id="UP001590951">
    <property type="component" value="Unassembled WGS sequence"/>
</dbReference>
<evidence type="ECO:0000313" key="2">
    <source>
        <dbReference type="Proteomes" id="UP001590951"/>
    </source>
</evidence>
<protein>
    <submittedName>
        <fullName evidence="1">Uncharacterized protein</fullName>
    </submittedName>
</protein>
<proteinExistence type="predicted"/>
<gene>
    <name evidence="1" type="ORF">ABVK25_003990</name>
</gene>
<organism evidence="1 2">
    <name type="scientific">Lepraria finkii</name>
    <dbReference type="NCBI Taxonomy" id="1340010"/>
    <lineage>
        <taxon>Eukaryota</taxon>
        <taxon>Fungi</taxon>
        <taxon>Dikarya</taxon>
        <taxon>Ascomycota</taxon>
        <taxon>Pezizomycotina</taxon>
        <taxon>Lecanoromycetes</taxon>
        <taxon>OSLEUM clade</taxon>
        <taxon>Lecanoromycetidae</taxon>
        <taxon>Lecanorales</taxon>
        <taxon>Lecanorineae</taxon>
        <taxon>Stereocaulaceae</taxon>
        <taxon>Lepraria</taxon>
    </lineage>
</organism>
<dbReference type="EMBL" id="JBHFEH010000010">
    <property type="protein sequence ID" value="KAL2055746.1"/>
    <property type="molecule type" value="Genomic_DNA"/>
</dbReference>